<evidence type="ECO:0000256" key="1">
    <source>
        <dbReference type="PIRSR" id="PIRSR602401-1"/>
    </source>
</evidence>
<keyword evidence="1" id="KW-0479">Metal-binding</keyword>
<accession>A0A397HTU6</accession>
<comment type="cofactor">
    <cofactor evidence="1">
        <name>heme</name>
        <dbReference type="ChEBI" id="CHEBI:30413"/>
    </cofactor>
</comment>
<evidence type="ECO:0000313" key="4">
    <source>
        <dbReference type="Proteomes" id="UP000266861"/>
    </source>
</evidence>
<dbReference type="STRING" id="1348612.A0A397HTU6"/>
<sequence>MMITTNILNFVISNFNTLKFHNNINIIFIIFFIFFASVIKHYHKLLKRSYHENHYSKTFIITDIHNAKKILQETDVISRAIPNQRLKNAFGISNPFTNPDENYRIEFRNAINKTINIKNEKWKEFVKITLDTINKKKFDRPTSIELIPWIQKITLNVVLRGYLGFHPNIHEIIEIENIPEIINKIWIDSKEFENNKKSIKKSNNLLKNILQKAYSLTMTTTSSSIDNNKEKNNNVLHILSEIGHKHLQNTTFQSSQPIPGFTKPTVKELKSPLNIILPAYETMWRVLLYAILEIKVRKILHQKSQEKLKKQEKSEISIDNLDDSVENFLNNPSYTTLKNNPLHLIVKETLRLYPATRHIHRIIDDNKYTIDLETIHRDPKSWKNPLLFNPERFKNHVSKDHPFIPFSMGKMKCIAADKFAPTLAAILIASVISSIEIMDIIDDKDDNDEGIIDYYQKNPDLPFKNDRKVFEKTLFTVISRS</sequence>
<keyword evidence="2" id="KW-0472">Membrane</keyword>
<dbReference type="AlphaFoldDB" id="A0A397HTU6"/>
<dbReference type="Pfam" id="PF00067">
    <property type="entry name" value="p450"/>
    <property type="match status" value="1"/>
</dbReference>
<keyword evidence="1" id="KW-0349">Heme</keyword>
<dbReference type="InterPro" id="IPR002401">
    <property type="entry name" value="Cyt_P450_E_grp-I"/>
</dbReference>
<evidence type="ECO:0000313" key="3">
    <source>
        <dbReference type="EMBL" id="RHZ64543.1"/>
    </source>
</evidence>
<dbReference type="GO" id="GO:0004497">
    <property type="term" value="F:monooxygenase activity"/>
    <property type="evidence" value="ECO:0007669"/>
    <property type="project" value="InterPro"/>
</dbReference>
<gene>
    <name evidence="3" type="ORF">Glove_323g17</name>
</gene>
<dbReference type="GO" id="GO:0020037">
    <property type="term" value="F:heme binding"/>
    <property type="evidence" value="ECO:0007669"/>
    <property type="project" value="InterPro"/>
</dbReference>
<dbReference type="InterPro" id="IPR001128">
    <property type="entry name" value="Cyt_P450"/>
</dbReference>
<dbReference type="PANTHER" id="PTHR24281">
    <property type="entry name" value="STEROID 21-HYDROXYLASE-RELATED"/>
    <property type="match status" value="1"/>
</dbReference>
<keyword evidence="1" id="KW-0408">Iron</keyword>
<dbReference type="Gene3D" id="1.10.630.10">
    <property type="entry name" value="Cytochrome P450"/>
    <property type="match status" value="1"/>
</dbReference>
<name>A0A397HTU6_9GLOM</name>
<feature type="binding site" description="axial binding residue" evidence="1">
    <location>
        <position position="413"/>
    </location>
    <ligand>
        <name>heme</name>
        <dbReference type="ChEBI" id="CHEBI:30413"/>
    </ligand>
    <ligandPart>
        <name>Fe</name>
        <dbReference type="ChEBI" id="CHEBI:18248"/>
    </ligandPart>
</feature>
<dbReference type="SUPFAM" id="SSF48264">
    <property type="entry name" value="Cytochrome P450"/>
    <property type="match status" value="1"/>
</dbReference>
<keyword evidence="2" id="KW-0812">Transmembrane</keyword>
<keyword evidence="2" id="KW-1133">Transmembrane helix</keyword>
<dbReference type="EMBL" id="PQFF01000295">
    <property type="protein sequence ID" value="RHZ64543.1"/>
    <property type="molecule type" value="Genomic_DNA"/>
</dbReference>
<dbReference type="PRINTS" id="PR00463">
    <property type="entry name" value="EP450I"/>
</dbReference>
<dbReference type="GO" id="GO:0005506">
    <property type="term" value="F:iron ion binding"/>
    <property type="evidence" value="ECO:0007669"/>
    <property type="project" value="InterPro"/>
</dbReference>
<proteinExistence type="predicted"/>
<feature type="transmembrane region" description="Helical" evidence="2">
    <location>
        <begin position="20"/>
        <end position="39"/>
    </location>
</feature>
<comment type="caution">
    <text evidence="3">The sequence shown here is derived from an EMBL/GenBank/DDBJ whole genome shotgun (WGS) entry which is preliminary data.</text>
</comment>
<dbReference type="OrthoDB" id="10029320at2759"/>
<evidence type="ECO:0000256" key="2">
    <source>
        <dbReference type="SAM" id="Phobius"/>
    </source>
</evidence>
<evidence type="ECO:0008006" key="5">
    <source>
        <dbReference type="Google" id="ProtNLM"/>
    </source>
</evidence>
<dbReference type="Proteomes" id="UP000266861">
    <property type="component" value="Unassembled WGS sequence"/>
</dbReference>
<dbReference type="InterPro" id="IPR036396">
    <property type="entry name" value="Cyt_P450_sf"/>
</dbReference>
<keyword evidence="4" id="KW-1185">Reference proteome</keyword>
<organism evidence="3 4">
    <name type="scientific">Diversispora epigaea</name>
    <dbReference type="NCBI Taxonomy" id="1348612"/>
    <lineage>
        <taxon>Eukaryota</taxon>
        <taxon>Fungi</taxon>
        <taxon>Fungi incertae sedis</taxon>
        <taxon>Mucoromycota</taxon>
        <taxon>Glomeromycotina</taxon>
        <taxon>Glomeromycetes</taxon>
        <taxon>Diversisporales</taxon>
        <taxon>Diversisporaceae</taxon>
        <taxon>Diversispora</taxon>
    </lineage>
</organism>
<reference evidence="3 4" key="1">
    <citation type="submission" date="2018-08" db="EMBL/GenBank/DDBJ databases">
        <title>Genome and evolution of the arbuscular mycorrhizal fungus Diversispora epigaea (formerly Glomus versiforme) and its bacterial endosymbionts.</title>
        <authorList>
            <person name="Sun X."/>
            <person name="Fei Z."/>
            <person name="Harrison M."/>
        </authorList>
    </citation>
    <scope>NUCLEOTIDE SEQUENCE [LARGE SCALE GENOMIC DNA]</scope>
    <source>
        <strain evidence="3 4">IT104</strain>
    </source>
</reference>
<protein>
    <recommendedName>
        <fullName evidence="5">Cytochrome P450</fullName>
    </recommendedName>
</protein>
<dbReference type="GO" id="GO:0016705">
    <property type="term" value="F:oxidoreductase activity, acting on paired donors, with incorporation or reduction of molecular oxygen"/>
    <property type="evidence" value="ECO:0007669"/>
    <property type="project" value="InterPro"/>
</dbReference>